<feature type="region of interest" description="Disordered" evidence="1">
    <location>
        <begin position="226"/>
        <end position="246"/>
    </location>
</feature>
<evidence type="ECO:0008006" key="4">
    <source>
        <dbReference type="Google" id="ProtNLM"/>
    </source>
</evidence>
<proteinExistence type="predicted"/>
<dbReference type="KEGG" id="nre:BES08_07335"/>
<accession>A0A1D8A3E4</accession>
<dbReference type="RefSeq" id="WP_069707993.1">
    <property type="nucleotide sequence ID" value="NZ_CP017075.1"/>
</dbReference>
<feature type="compositionally biased region" description="Acidic residues" evidence="1">
    <location>
        <begin position="228"/>
        <end position="246"/>
    </location>
</feature>
<dbReference type="AlphaFoldDB" id="A0A1D8A3E4"/>
<evidence type="ECO:0000256" key="1">
    <source>
        <dbReference type="SAM" id="MobiDB-lite"/>
    </source>
</evidence>
<dbReference type="Proteomes" id="UP000094626">
    <property type="component" value="Chromosome"/>
</dbReference>
<evidence type="ECO:0000313" key="2">
    <source>
        <dbReference type="EMBL" id="AOR76582.1"/>
    </source>
</evidence>
<name>A0A1D8A3E4_9SPHN</name>
<protein>
    <recommendedName>
        <fullName evidence="4">Terminase small subunit</fullName>
    </recommendedName>
</protein>
<gene>
    <name evidence="2" type="ORF">BES08_07335</name>
</gene>
<organism evidence="2 3">
    <name type="scientific">Novosphingobium resinovorum</name>
    <dbReference type="NCBI Taxonomy" id="158500"/>
    <lineage>
        <taxon>Bacteria</taxon>
        <taxon>Pseudomonadati</taxon>
        <taxon>Pseudomonadota</taxon>
        <taxon>Alphaproteobacteria</taxon>
        <taxon>Sphingomonadales</taxon>
        <taxon>Sphingomonadaceae</taxon>
        <taxon>Novosphingobium</taxon>
    </lineage>
</organism>
<sequence>MDEFESLVAEPRRKRGRPSNAELAARRESATSELNHQAELRKAAQGHQSLGLDQFGDPVPQNFLARLMRMDPQTVNQRLAKCRPAAIVGTRKVYYFHEAIHYLVKPKMTAEEFARTLNKADLPPEINKSFWDSQRSRVKYKIEAQEAWETEDVMQALGEVSMIFNDSLVSVVEEMRDRAKLTDEQTEILSAAIDEFRSEVREKLIDLPKQKFTGSMFAKPMFGIAEQPDGDPDIPAWDEDDGDFDD</sequence>
<keyword evidence="3" id="KW-1185">Reference proteome</keyword>
<dbReference type="EMBL" id="CP017075">
    <property type="protein sequence ID" value="AOR76582.1"/>
    <property type="molecule type" value="Genomic_DNA"/>
</dbReference>
<evidence type="ECO:0000313" key="3">
    <source>
        <dbReference type="Proteomes" id="UP000094626"/>
    </source>
</evidence>
<reference evidence="3" key="1">
    <citation type="journal article" date="2017" name="J. Biotechnol.">
        <title>Complete genome sequence of Novosphingobium resinovorum SA1, a versatile xenobiotic-degrading bacterium capable of utilizing sulfanilic acid.</title>
        <authorList>
            <person name="Hegedus B."/>
            <person name="Kos P.B."/>
            <person name="Balint B."/>
            <person name="Maroti G."/>
            <person name="Gan H.M."/>
            <person name="Perei K."/>
            <person name="Rakhely G."/>
        </authorList>
    </citation>
    <scope>NUCLEOTIDE SEQUENCE [LARGE SCALE GENOMIC DNA]</scope>
    <source>
        <strain evidence="3">SA1</strain>
    </source>
</reference>
<feature type="region of interest" description="Disordered" evidence="1">
    <location>
        <begin position="1"/>
        <end position="31"/>
    </location>
</feature>